<dbReference type="InterPro" id="IPR013324">
    <property type="entry name" value="RNA_pol_sigma_r3/r4-like"/>
</dbReference>
<evidence type="ECO:0000256" key="3">
    <source>
        <dbReference type="ARBA" id="ARBA00023082"/>
    </source>
</evidence>
<keyword evidence="9" id="KW-1185">Reference proteome</keyword>
<evidence type="ECO:0000256" key="2">
    <source>
        <dbReference type="ARBA" id="ARBA00023015"/>
    </source>
</evidence>
<sequence>MLIARAMDPLVSDGGADDAVQEAFIELAKRGQPPDDPVAWMARIIRNRLLMWRRGRQRRRERENDYARMTWLVHRDDSVAIDIDPRQLTDALRTMPDDQRQVIVMRWWGDMTFRQIAGVLGQSRSRTHRQYQHGIAHLRTLLALETQREPSRCIR</sequence>
<dbReference type="PANTHER" id="PTHR43133">
    <property type="entry name" value="RNA POLYMERASE ECF-TYPE SIGMA FACTO"/>
    <property type="match status" value="1"/>
</dbReference>
<dbReference type="AlphaFoldDB" id="A0A5C5Y5B5"/>
<keyword evidence="3" id="KW-0731">Sigma factor</keyword>
<dbReference type="InterPro" id="IPR014284">
    <property type="entry name" value="RNA_pol_sigma-70_dom"/>
</dbReference>
<dbReference type="GO" id="GO:0003677">
    <property type="term" value="F:DNA binding"/>
    <property type="evidence" value="ECO:0007669"/>
    <property type="project" value="UniProtKB-KW"/>
</dbReference>
<organism evidence="8 9">
    <name type="scientific">Crateriforma conspicua</name>
    <dbReference type="NCBI Taxonomy" id="2527996"/>
    <lineage>
        <taxon>Bacteria</taxon>
        <taxon>Pseudomonadati</taxon>
        <taxon>Planctomycetota</taxon>
        <taxon>Planctomycetia</taxon>
        <taxon>Planctomycetales</taxon>
        <taxon>Planctomycetaceae</taxon>
        <taxon>Crateriforma</taxon>
    </lineage>
</organism>
<evidence type="ECO:0000259" key="7">
    <source>
        <dbReference type="Pfam" id="PF04545"/>
    </source>
</evidence>
<dbReference type="Proteomes" id="UP000317238">
    <property type="component" value="Unassembled WGS sequence"/>
</dbReference>
<comment type="caution">
    <text evidence="8">The sequence shown here is derived from an EMBL/GenBank/DDBJ whole genome shotgun (WGS) entry which is preliminary data.</text>
</comment>
<evidence type="ECO:0000259" key="6">
    <source>
        <dbReference type="Pfam" id="PF04542"/>
    </source>
</evidence>
<dbReference type="GO" id="GO:0006352">
    <property type="term" value="P:DNA-templated transcription initiation"/>
    <property type="evidence" value="ECO:0007669"/>
    <property type="project" value="InterPro"/>
</dbReference>
<protein>
    <submittedName>
        <fullName evidence="8">RNA polymerase sigma factor</fullName>
    </submittedName>
</protein>
<keyword evidence="2" id="KW-0805">Transcription regulation</keyword>
<dbReference type="SUPFAM" id="SSF88659">
    <property type="entry name" value="Sigma3 and sigma4 domains of RNA polymerase sigma factors"/>
    <property type="match status" value="1"/>
</dbReference>
<dbReference type="InterPro" id="IPR007627">
    <property type="entry name" value="RNA_pol_sigma70_r2"/>
</dbReference>
<dbReference type="EMBL" id="SJPL01000001">
    <property type="protein sequence ID" value="TWT70916.1"/>
    <property type="molecule type" value="Genomic_DNA"/>
</dbReference>
<dbReference type="Gene3D" id="1.10.1740.10">
    <property type="match status" value="1"/>
</dbReference>
<evidence type="ECO:0000256" key="1">
    <source>
        <dbReference type="ARBA" id="ARBA00010641"/>
    </source>
</evidence>
<dbReference type="InterPro" id="IPR036388">
    <property type="entry name" value="WH-like_DNA-bd_sf"/>
</dbReference>
<evidence type="ECO:0000256" key="5">
    <source>
        <dbReference type="ARBA" id="ARBA00023163"/>
    </source>
</evidence>
<evidence type="ECO:0000313" key="8">
    <source>
        <dbReference type="EMBL" id="TWT70916.1"/>
    </source>
</evidence>
<reference evidence="8 9" key="1">
    <citation type="submission" date="2019-02" db="EMBL/GenBank/DDBJ databases">
        <title>Deep-cultivation of Planctomycetes and their phenomic and genomic characterization uncovers novel biology.</title>
        <authorList>
            <person name="Wiegand S."/>
            <person name="Jogler M."/>
            <person name="Boedeker C."/>
            <person name="Pinto D."/>
            <person name="Vollmers J."/>
            <person name="Rivas-Marin E."/>
            <person name="Kohn T."/>
            <person name="Peeters S.H."/>
            <person name="Heuer A."/>
            <person name="Rast P."/>
            <person name="Oberbeckmann S."/>
            <person name="Bunk B."/>
            <person name="Jeske O."/>
            <person name="Meyerdierks A."/>
            <person name="Storesund J.E."/>
            <person name="Kallscheuer N."/>
            <person name="Luecker S."/>
            <person name="Lage O.M."/>
            <person name="Pohl T."/>
            <person name="Merkel B.J."/>
            <person name="Hornburger P."/>
            <person name="Mueller R.-W."/>
            <person name="Bruemmer F."/>
            <person name="Labrenz M."/>
            <person name="Spormann A.M."/>
            <person name="Op Den Camp H."/>
            <person name="Overmann J."/>
            <person name="Amann R."/>
            <person name="Jetten M.S.M."/>
            <person name="Mascher T."/>
            <person name="Medema M.H."/>
            <person name="Devos D.P."/>
            <person name="Kaster A.-K."/>
            <person name="Ovreas L."/>
            <person name="Rohde M."/>
            <person name="Galperin M.Y."/>
            <person name="Jogler C."/>
        </authorList>
    </citation>
    <scope>NUCLEOTIDE SEQUENCE [LARGE SCALE GENOMIC DNA]</scope>
    <source>
        <strain evidence="8 9">Pan14r</strain>
    </source>
</reference>
<dbReference type="SUPFAM" id="SSF88946">
    <property type="entry name" value="Sigma2 domain of RNA polymerase sigma factors"/>
    <property type="match status" value="1"/>
</dbReference>
<evidence type="ECO:0000256" key="4">
    <source>
        <dbReference type="ARBA" id="ARBA00023125"/>
    </source>
</evidence>
<comment type="similarity">
    <text evidence="1">Belongs to the sigma-70 factor family. ECF subfamily.</text>
</comment>
<evidence type="ECO:0000313" key="9">
    <source>
        <dbReference type="Proteomes" id="UP000317238"/>
    </source>
</evidence>
<keyword evidence="4" id="KW-0238">DNA-binding</keyword>
<feature type="domain" description="RNA polymerase sigma-70 region 2" evidence="6">
    <location>
        <begin position="13"/>
        <end position="59"/>
    </location>
</feature>
<accession>A0A5C5Y5B5</accession>
<keyword evidence="5" id="KW-0804">Transcription</keyword>
<dbReference type="Pfam" id="PF04545">
    <property type="entry name" value="Sigma70_r4"/>
    <property type="match status" value="1"/>
</dbReference>
<dbReference type="NCBIfam" id="TIGR02937">
    <property type="entry name" value="sigma70-ECF"/>
    <property type="match status" value="1"/>
</dbReference>
<dbReference type="InterPro" id="IPR007630">
    <property type="entry name" value="RNA_pol_sigma70_r4"/>
</dbReference>
<gene>
    <name evidence="8" type="ORF">Pan14r_32240</name>
</gene>
<dbReference type="InterPro" id="IPR039425">
    <property type="entry name" value="RNA_pol_sigma-70-like"/>
</dbReference>
<dbReference type="Gene3D" id="1.10.10.10">
    <property type="entry name" value="Winged helix-like DNA-binding domain superfamily/Winged helix DNA-binding domain"/>
    <property type="match status" value="1"/>
</dbReference>
<feature type="domain" description="RNA polymerase sigma-70 region 4" evidence="7">
    <location>
        <begin position="91"/>
        <end position="139"/>
    </location>
</feature>
<name>A0A5C5Y5B5_9PLAN</name>
<dbReference type="CDD" id="cd06171">
    <property type="entry name" value="Sigma70_r4"/>
    <property type="match status" value="1"/>
</dbReference>
<dbReference type="PANTHER" id="PTHR43133:SF8">
    <property type="entry name" value="RNA POLYMERASE SIGMA FACTOR HI_1459-RELATED"/>
    <property type="match status" value="1"/>
</dbReference>
<dbReference type="GO" id="GO:0016987">
    <property type="term" value="F:sigma factor activity"/>
    <property type="evidence" value="ECO:0007669"/>
    <property type="project" value="UniProtKB-KW"/>
</dbReference>
<dbReference type="InterPro" id="IPR013325">
    <property type="entry name" value="RNA_pol_sigma_r2"/>
</dbReference>
<proteinExistence type="inferred from homology"/>
<dbReference type="Pfam" id="PF04542">
    <property type="entry name" value="Sigma70_r2"/>
    <property type="match status" value="1"/>
</dbReference>